<dbReference type="PANTHER" id="PTHR43364:SF4">
    <property type="entry name" value="NAD(P)-LINKED OXIDOREDUCTASE SUPERFAMILY PROTEIN"/>
    <property type="match status" value="1"/>
</dbReference>
<proteinExistence type="inferred from homology"/>
<name>A0A8S3UAJ1_MYTED</name>
<sequence length="417" mass="48109">MVFQSYSGRITLYSQTVLQDSGGIIQKQNRTELQLTNFISVLRRSPNIHCKQLQIPYELEDIETFWEGVTKCYKETATKTLGFKERGHKPWITNESWKLVDERRQLKERTNNSRSERVKNSLNAKYSDKDKEKSRDNVVVATKCRFSMSTEPNDQGLSRRHIIKCCEDSLERLQTNYIDLYQTHMWDDATPIEETLRTLDDLVRCGKIRYLGVSNLLGWQTQKVVDYSKFMGLTGFISMQQQYNLLVRHPELEEFQVCKNEGLGVLPWSPLRSGMLTGKYKRDEKMDPKSGRLGYDFEKNSQASYWTKYAKDTYWDIMAVVEKVAKTNGKTAAQIALRWLLQKDVVSSVIIGATSIKQLEENMSVGTGWSISKEDMETLDEASKPESASSYPYEMSRLGNTSRVNKFILKPVVANLL</sequence>
<dbReference type="EMBL" id="CAJPWZ010002684">
    <property type="protein sequence ID" value="CAG2242826.1"/>
    <property type="molecule type" value="Genomic_DNA"/>
</dbReference>
<evidence type="ECO:0000256" key="3">
    <source>
        <dbReference type="SAM" id="MobiDB-lite"/>
    </source>
</evidence>
<dbReference type="AlphaFoldDB" id="A0A8S3UAJ1"/>
<evidence type="ECO:0000256" key="2">
    <source>
        <dbReference type="ARBA" id="ARBA00038157"/>
    </source>
</evidence>
<dbReference type="InterPro" id="IPR050523">
    <property type="entry name" value="AKR_Detox_Biosynth"/>
</dbReference>
<keyword evidence="1" id="KW-0560">Oxidoreductase</keyword>
<protein>
    <recommendedName>
        <fullName evidence="4">NADP-dependent oxidoreductase domain-containing protein</fullName>
    </recommendedName>
</protein>
<comment type="caution">
    <text evidence="5">The sequence shown here is derived from an EMBL/GenBank/DDBJ whole genome shotgun (WGS) entry which is preliminary data.</text>
</comment>
<dbReference type="InterPro" id="IPR023210">
    <property type="entry name" value="NADP_OxRdtase_dom"/>
</dbReference>
<accession>A0A8S3UAJ1</accession>
<dbReference type="PANTHER" id="PTHR43364">
    <property type="entry name" value="NADH-SPECIFIC METHYLGLYOXAL REDUCTASE-RELATED"/>
    <property type="match status" value="1"/>
</dbReference>
<organism evidence="5 6">
    <name type="scientific">Mytilus edulis</name>
    <name type="common">Blue mussel</name>
    <dbReference type="NCBI Taxonomy" id="6550"/>
    <lineage>
        <taxon>Eukaryota</taxon>
        <taxon>Metazoa</taxon>
        <taxon>Spiralia</taxon>
        <taxon>Lophotrochozoa</taxon>
        <taxon>Mollusca</taxon>
        <taxon>Bivalvia</taxon>
        <taxon>Autobranchia</taxon>
        <taxon>Pteriomorphia</taxon>
        <taxon>Mytilida</taxon>
        <taxon>Mytiloidea</taxon>
        <taxon>Mytilidae</taxon>
        <taxon>Mytilinae</taxon>
        <taxon>Mytilus</taxon>
    </lineage>
</organism>
<dbReference type="Pfam" id="PF00248">
    <property type="entry name" value="Aldo_ket_red"/>
    <property type="match status" value="1"/>
</dbReference>
<feature type="region of interest" description="Disordered" evidence="3">
    <location>
        <begin position="108"/>
        <end position="134"/>
    </location>
</feature>
<reference evidence="5" key="1">
    <citation type="submission" date="2021-03" db="EMBL/GenBank/DDBJ databases">
        <authorList>
            <person name="Bekaert M."/>
        </authorList>
    </citation>
    <scope>NUCLEOTIDE SEQUENCE</scope>
</reference>
<keyword evidence="6" id="KW-1185">Reference proteome</keyword>
<dbReference type="GO" id="GO:0016491">
    <property type="term" value="F:oxidoreductase activity"/>
    <property type="evidence" value="ECO:0007669"/>
    <property type="project" value="UniProtKB-KW"/>
</dbReference>
<dbReference type="Proteomes" id="UP000683360">
    <property type="component" value="Unassembled WGS sequence"/>
</dbReference>
<gene>
    <name evidence="5" type="ORF">MEDL_54975</name>
</gene>
<feature type="domain" description="NADP-dependent oxidoreductase" evidence="4">
    <location>
        <begin position="130"/>
        <end position="383"/>
    </location>
</feature>
<evidence type="ECO:0000256" key="1">
    <source>
        <dbReference type="ARBA" id="ARBA00023002"/>
    </source>
</evidence>
<dbReference type="SUPFAM" id="SSF51430">
    <property type="entry name" value="NAD(P)-linked oxidoreductase"/>
    <property type="match status" value="1"/>
</dbReference>
<dbReference type="OrthoDB" id="48988at2759"/>
<comment type="similarity">
    <text evidence="2">Belongs to the aldo/keto reductase family. Aldo/keto reductase 2 subfamily.</text>
</comment>
<evidence type="ECO:0000313" key="6">
    <source>
        <dbReference type="Proteomes" id="UP000683360"/>
    </source>
</evidence>
<dbReference type="InterPro" id="IPR036812">
    <property type="entry name" value="NAD(P)_OxRdtase_dom_sf"/>
</dbReference>
<evidence type="ECO:0000259" key="4">
    <source>
        <dbReference type="Pfam" id="PF00248"/>
    </source>
</evidence>
<feature type="compositionally biased region" description="Basic and acidic residues" evidence="3">
    <location>
        <begin position="108"/>
        <end position="119"/>
    </location>
</feature>
<evidence type="ECO:0000313" key="5">
    <source>
        <dbReference type="EMBL" id="CAG2242826.1"/>
    </source>
</evidence>
<dbReference type="Gene3D" id="3.20.20.100">
    <property type="entry name" value="NADP-dependent oxidoreductase domain"/>
    <property type="match status" value="1"/>
</dbReference>